<comment type="caution">
    <text evidence="1">The sequence shown here is derived from an EMBL/GenBank/DDBJ whole genome shotgun (WGS) entry which is preliminary data.</text>
</comment>
<evidence type="ECO:0000313" key="2">
    <source>
        <dbReference type="Proteomes" id="UP000800235"/>
    </source>
</evidence>
<dbReference type="Gene3D" id="3.10.180.10">
    <property type="entry name" value="2,3-Dihydroxybiphenyl 1,2-Dioxygenase, domain 1"/>
    <property type="match status" value="1"/>
</dbReference>
<dbReference type="EMBL" id="MU007010">
    <property type="protein sequence ID" value="KAF2436393.1"/>
    <property type="molecule type" value="Genomic_DNA"/>
</dbReference>
<dbReference type="SUPFAM" id="SSF54593">
    <property type="entry name" value="Glyoxalase/Bleomycin resistance protein/Dihydroxybiphenyl dioxygenase"/>
    <property type="match status" value="1"/>
</dbReference>
<sequence length="126" mass="13571">MPIDHTAISVPKDKIDDVLGFYLKVLEPLGYKKIMEFPGVYGLGAPKPDFWLSSIGVNEAVPPLHFALTADGREVVKLFHEAAVGAGAKCNGPPGIREHYGPNYYAAFVIDPLGNNLEVVCHKPGA</sequence>
<organism evidence="1 2">
    <name type="scientific">Tothia fuscella</name>
    <dbReference type="NCBI Taxonomy" id="1048955"/>
    <lineage>
        <taxon>Eukaryota</taxon>
        <taxon>Fungi</taxon>
        <taxon>Dikarya</taxon>
        <taxon>Ascomycota</taxon>
        <taxon>Pezizomycotina</taxon>
        <taxon>Dothideomycetes</taxon>
        <taxon>Pleosporomycetidae</taxon>
        <taxon>Venturiales</taxon>
        <taxon>Cylindrosympodiaceae</taxon>
        <taxon>Tothia</taxon>
    </lineage>
</organism>
<name>A0A9P4P3U3_9PEZI</name>
<evidence type="ECO:0000313" key="1">
    <source>
        <dbReference type="EMBL" id="KAF2436393.1"/>
    </source>
</evidence>
<keyword evidence="2" id="KW-1185">Reference proteome</keyword>
<proteinExistence type="predicted"/>
<gene>
    <name evidence="1" type="ORF">EJ08DRAFT_655392</name>
</gene>
<protein>
    <submittedName>
        <fullName evidence="1">Glyoxalase/bleomycin resistance protein/dioxygenase</fullName>
    </submittedName>
</protein>
<dbReference type="Proteomes" id="UP000800235">
    <property type="component" value="Unassembled WGS sequence"/>
</dbReference>
<reference evidence="1" key="1">
    <citation type="journal article" date="2020" name="Stud. Mycol.">
        <title>101 Dothideomycetes genomes: a test case for predicting lifestyles and emergence of pathogens.</title>
        <authorList>
            <person name="Haridas S."/>
            <person name="Albert R."/>
            <person name="Binder M."/>
            <person name="Bloem J."/>
            <person name="Labutti K."/>
            <person name="Salamov A."/>
            <person name="Andreopoulos B."/>
            <person name="Baker S."/>
            <person name="Barry K."/>
            <person name="Bills G."/>
            <person name="Bluhm B."/>
            <person name="Cannon C."/>
            <person name="Castanera R."/>
            <person name="Culley D."/>
            <person name="Daum C."/>
            <person name="Ezra D."/>
            <person name="Gonzalez J."/>
            <person name="Henrissat B."/>
            <person name="Kuo A."/>
            <person name="Liang C."/>
            <person name="Lipzen A."/>
            <person name="Lutzoni F."/>
            <person name="Magnuson J."/>
            <person name="Mondo S."/>
            <person name="Nolan M."/>
            <person name="Ohm R."/>
            <person name="Pangilinan J."/>
            <person name="Park H.-J."/>
            <person name="Ramirez L."/>
            <person name="Alfaro M."/>
            <person name="Sun H."/>
            <person name="Tritt A."/>
            <person name="Yoshinaga Y."/>
            <person name="Zwiers L.-H."/>
            <person name="Turgeon B."/>
            <person name="Goodwin S."/>
            <person name="Spatafora J."/>
            <person name="Crous P."/>
            <person name="Grigoriev I."/>
        </authorList>
    </citation>
    <scope>NUCLEOTIDE SEQUENCE</scope>
    <source>
        <strain evidence="1">CBS 130266</strain>
    </source>
</reference>
<dbReference type="InterPro" id="IPR029068">
    <property type="entry name" value="Glyas_Bleomycin-R_OHBP_Dase"/>
</dbReference>
<dbReference type="AlphaFoldDB" id="A0A9P4P3U3"/>
<dbReference type="PANTHER" id="PTHR35006:SF2">
    <property type="entry name" value="GLYOXALASE FAMILY PROTEIN (AFU_ORTHOLOGUE AFUA_5G14830)"/>
    <property type="match status" value="1"/>
</dbReference>
<dbReference type="CDD" id="cd07262">
    <property type="entry name" value="VOC_like"/>
    <property type="match status" value="1"/>
</dbReference>
<dbReference type="OrthoDB" id="10249419at2759"/>
<dbReference type="PANTHER" id="PTHR35006">
    <property type="entry name" value="GLYOXALASE FAMILY PROTEIN (AFU_ORTHOLOGUE AFUA_5G14830)"/>
    <property type="match status" value="1"/>
</dbReference>
<accession>A0A9P4P3U3</accession>